<organism evidence="1">
    <name type="scientific">Fusarium oxysporum f. sp. vasinfectum 25433</name>
    <dbReference type="NCBI Taxonomy" id="1089449"/>
    <lineage>
        <taxon>Eukaryota</taxon>
        <taxon>Fungi</taxon>
        <taxon>Dikarya</taxon>
        <taxon>Ascomycota</taxon>
        <taxon>Pezizomycotina</taxon>
        <taxon>Sordariomycetes</taxon>
        <taxon>Hypocreomycetidae</taxon>
        <taxon>Hypocreales</taxon>
        <taxon>Nectriaceae</taxon>
        <taxon>Fusarium</taxon>
        <taxon>Fusarium oxysporum species complex</taxon>
    </lineage>
</organism>
<dbReference type="AlphaFoldDB" id="X0MFI4"/>
<evidence type="ECO:0000313" key="1">
    <source>
        <dbReference type="EMBL" id="EXM19310.1"/>
    </source>
</evidence>
<gene>
    <name evidence="1" type="ORF">FOTG_12567</name>
</gene>
<reference evidence="1" key="2">
    <citation type="submission" date="2012-05" db="EMBL/GenBank/DDBJ databases">
        <title>The Genome Annotation of Fusarium oxysporum Cotton.</title>
        <authorList>
            <consortium name="The Broad Institute Genomics Platform"/>
            <person name="Ma L.-J."/>
            <person name="Corby-Kistler H."/>
            <person name="Broz K."/>
            <person name="Gale L.R."/>
            <person name="Jonkers W."/>
            <person name="O'Donnell K."/>
            <person name="Ploetz R."/>
            <person name="Steinberg C."/>
            <person name="Schwartz D.C."/>
            <person name="VanEtten H."/>
            <person name="Zhou S."/>
            <person name="Young S.K."/>
            <person name="Zeng Q."/>
            <person name="Gargeya S."/>
            <person name="Fitzgerald M."/>
            <person name="Abouelleil A."/>
            <person name="Alvarado L."/>
            <person name="Chapman S.B."/>
            <person name="Gainer-Dewar J."/>
            <person name="Goldberg J."/>
            <person name="Griggs A."/>
            <person name="Gujja S."/>
            <person name="Hansen M."/>
            <person name="Howarth C."/>
            <person name="Imamovic A."/>
            <person name="Ireland A."/>
            <person name="Larimer J."/>
            <person name="McCowan C."/>
            <person name="Murphy C."/>
            <person name="Pearson M."/>
            <person name="Poon T.W."/>
            <person name="Priest M."/>
            <person name="Roberts A."/>
            <person name="Saif S."/>
            <person name="Shea T."/>
            <person name="Sykes S."/>
            <person name="Wortman J."/>
            <person name="Nusbaum C."/>
            <person name="Birren B."/>
        </authorList>
    </citation>
    <scope>NUCLEOTIDE SEQUENCE</scope>
    <source>
        <strain evidence="1">25433</strain>
    </source>
</reference>
<reference evidence="1" key="1">
    <citation type="submission" date="2011-11" db="EMBL/GenBank/DDBJ databases">
        <title>The Genome Sequence of Fusarium oxysporum Cotton.</title>
        <authorList>
            <consortium name="The Broad Institute Genome Sequencing Platform"/>
            <person name="Ma L.-J."/>
            <person name="Gale L.R."/>
            <person name="Schwartz D.C."/>
            <person name="Zhou S."/>
            <person name="Corby-Kistler H."/>
            <person name="Young S.K."/>
            <person name="Zeng Q."/>
            <person name="Gargeya S."/>
            <person name="Fitzgerald M."/>
            <person name="Haas B."/>
            <person name="Abouelleil A."/>
            <person name="Alvarado L."/>
            <person name="Arachchi H.M."/>
            <person name="Berlin A."/>
            <person name="Brown A."/>
            <person name="Chapman S.B."/>
            <person name="Chen Z."/>
            <person name="Dunbar C."/>
            <person name="Freedman E."/>
            <person name="Gearin G."/>
            <person name="Goldberg J."/>
            <person name="Griggs A."/>
            <person name="Gujja S."/>
            <person name="Heiman D."/>
            <person name="Howarth C."/>
            <person name="Larson L."/>
            <person name="Lui A."/>
            <person name="MacDonald P.J.P."/>
            <person name="Montmayeur A."/>
            <person name="Murphy C."/>
            <person name="Neiman D."/>
            <person name="Pearson M."/>
            <person name="Priest M."/>
            <person name="Roberts A."/>
            <person name="Saif S."/>
            <person name="Shea T."/>
            <person name="Shenoy N."/>
            <person name="Sisk P."/>
            <person name="Stolte C."/>
            <person name="Sykes S."/>
            <person name="Wortman J."/>
            <person name="Nusbaum C."/>
            <person name="Birren B."/>
        </authorList>
    </citation>
    <scope>NUCLEOTIDE SEQUENCE [LARGE SCALE GENOMIC DNA]</scope>
    <source>
        <strain evidence="1">25433</strain>
    </source>
</reference>
<proteinExistence type="predicted"/>
<dbReference type="Proteomes" id="UP000030701">
    <property type="component" value="Unassembled WGS sequence"/>
</dbReference>
<dbReference type="HOGENOM" id="CLU_3377140_0_0_1"/>
<accession>X0MFI4</accession>
<protein>
    <submittedName>
        <fullName evidence="1">Uncharacterized protein</fullName>
    </submittedName>
</protein>
<name>X0MFI4_FUSOX</name>
<sequence>MGIFLMVGITIEFLSWMSVWRYMNSFSCEIKEVV</sequence>
<dbReference type="EMBL" id="JH657963">
    <property type="protein sequence ID" value="EXM19310.1"/>
    <property type="molecule type" value="Genomic_DNA"/>
</dbReference>